<dbReference type="InterPro" id="IPR016562">
    <property type="entry name" value="Proteasome_assmbl_chp_2_euk"/>
</dbReference>
<dbReference type="Gene3D" id="3.40.50.10900">
    <property type="entry name" value="PAC-like subunit"/>
    <property type="match status" value="2"/>
</dbReference>
<evidence type="ECO:0000313" key="5">
    <source>
        <dbReference type="EMBL" id="PFH53780.1"/>
    </source>
</evidence>
<dbReference type="Proteomes" id="UP000242287">
    <property type="component" value="Unassembled WGS sequence"/>
</dbReference>
<evidence type="ECO:0000256" key="3">
    <source>
        <dbReference type="ARBA" id="ARBA00025745"/>
    </source>
</evidence>
<comment type="function">
    <text evidence="4">Involved in 20S proteasome assembly.</text>
</comment>
<accession>A0A2A9P015</accession>
<evidence type="ECO:0000256" key="2">
    <source>
        <dbReference type="ARBA" id="ARBA00023186"/>
    </source>
</evidence>
<dbReference type="STRING" id="703135.A0A2A9P015"/>
<dbReference type="GO" id="GO:0043248">
    <property type="term" value="P:proteasome assembly"/>
    <property type="evidence" value="ECO:0007669"/>
    <property type="project" value="TreeGrafter"/>
</dbReference>
<dbReference type="PANTHER" id="PTHR12970:SF1">
    <property type="entry name" value="PROTEASOME ASSEMBLY CHAPERONE 2"/>
    <property type="match status" value="1"/>
</dbReference>
<dbReference type="EMBL" id="KZ301972">
    <property type="protein sequence ID" value="PFH53780.1"/>
    <property type="molecule type" value="Genomic_DNA"/>
</dbReference>
<keyword evidence="2 4" id="KW-0143">Chaperone</keyword>
<proteinExistence type="inferred from homology"/>
<organism evidence="5 6">
    <name type="scientific">Amanita thiersii Skay4041</name>
    <dbReference type="NCBI Taxonomy" id="703135"/>
    <lineage>
        <taxon>Eukaryota</taxon>
        <taxon>Fungi</taxon>
        <taxon>Dikarya</taxon>
        <taxon>Basidiomycota</taxon>
        <taxon>Agaricomycotina</taxon>
        <taxon>Agaricomycetes</taxon>
        <taxon>Agaricomycetidae</taxon>
        <taxon>Agaricales</taxon>
        <taxon>Pluteineae</taxon>
        <taxon>Amanitaceae</taxon>
        <taxon>Amanita</taxon>
    </lineage>
</organism>
<evidence type="ECO:0000256" key="1">
    <source>
        <dbReference type="ARBA" id="ARBA00019186"/>
    </source>
</evidence>
<dbReference type="InterPro" id="IPR019151">
    <property type="entry name" value="Proteasome_assmbl_chaperone_2"/>
</dbReference>
<evidence type="ECO:0000313" key="6">
    <source>
        <dbReference type="Proteomes" id="UP000242287"/>
    </source>
</evidence>
<dbReference type="OrthoDB" id="10260712at2759"/>
<protein>
    <recommendedName>
        <fullName evidence="1 4">Proteasome assembly chaperone 2</fullName>
    </recommendedName>
</protein>
<dbReference type="AlphaFoldDB" id="A0A2A9P015"/>
<gene>
    <name evidence="5" type="ORF">AMATHDRAFT_136745</name>
</gene>
<dbReference type="SUPFAM" id="SSF159659">
    <property type="entry name" value="Cgl1923-like"/>
    <property type="match status" value="1"/>
</dbReference>
<reference evidence="5 6" key="1">
    <citation type="submission" date="2014-02" db="EMBL/GenBank/DDBJ databases">
        <title>Transposable element dynamics among asymbiotic and ectomycorrhizal Amanita fungi.</title>
        <authorList>
            <consortium name="DOE Joint Genome Institute"/>
            <person name="Hess J."/>
            <person name="Skrede I."/>
            <person name="Wolfe B."/>
            <person name="LaButti K."/>
            <person name="Ohm R.A."/>
            <person name="Grigoriev I.V."/>
            <person name="Pringle A."/>
        </authorList>
    </citation>
    <scope>NUCLEOTIDE SEQUENCE [LARGE SCALE GENOMIC DNA]</scope>
    <source>
        <strain evidence="5 6">SKay4041</strain>
    </source>
</reference>
<keyword evidence="6" id="KW-1185">Reference proteome</keyword>
<dbReference type="Pfam" id="PF09754">
    <property type="entry name" value="PAC2"/>
    <property type="match status" value="1"/>
</dbReference>
<dbReference type="PANTHER" id="PTHR12970">
    <property type="entry name" value="PROTEASOME ASSEMBLY CHAPERONE 2"/>
    <property type="match status" value="1"/>
</dbReference>
<dbReference type="PIRSF" id="PIRSF010044">
    <property type="entry name" value="UCP010044"/>
    <property type="match status" value="1"/>
</dbReference>
<comment type="similarity">
    <text evidence="3 4">Belongs to the PSMG2 family.</text>
</comment>
<dbReference type="GO" id="GO:0005634">
    <property type="term" value="C:nucleus"/>
    <property type="evidence" value="ECO:0007669"/>
    <property type="project" value="TreeGrafter"/>
</dbReference>
<evidence type="ECO:0000256" key="4">
    <source>
        <dbReference type="PIRNR" id="PIRNR010044"/>
    </source>
</evidence>
<sequence length="258" mass="27614">MGFVYPLSNANIAGKTLVIPIISTANVSQLAADLLIATFSLTRLATFDTSYFIPVVGAREDGAPGITTPFELYGSDSSSFLVIQQRSPVLKSRKQEYVDTLLDFIKRSGVGAVLFLSGVDVLNRTDSQMFTPIYQIQPKNAPLLASTPLQSLNAFPIPTYTSPVSQHPSAGDGATQIPFIPGGGLTRRILSSVPDGWGTPTATLLQFVLEGDNRADAHLLAAVVAKVVNPNSAAHEWKQPSSWNQGLFGTPHEQTLYG</sequence>
<dbReference type="GO" id="GO:0005829">
    <property type="term" value="C:cytosol"/>
    <property type="evidence" value="ECO:0007669"/>
    <property type="project" value="TreeGrafter"/>
</dbReference>
<name>A0A2A9P015_9AGAR</name>
<comment type="subunit">
    <text evidence="4">Component of the 20S proteasome chaperone.</text>
</comment>
<dbReference type="InterPro" id="IPR038389">
    <property type="entry name" value="PSMG2_sf"/>
</dbReference>